<reference evidence="2" key="1">
    <citation type="journal article" date="2017" name="Proc. Natl. Acad. Sci. U.S.A.">
        <title>Simulation of Deepwater Horizon oil plume reveals substrate specialization within a complex community of hydrocarbon-degraders.</title>
        <authorList>
            <person name="Hu P."/>
            <person name="Dubinsky E.A."/>
            <person name="Probst A.J."/>
            <person name="Wang J."/>
            <person name="Sieber C.M.K."/>
            <person name="Tom L.M."/>
            <person name="Gardinali P."/>
            <person name="Banfield J.F."/>
            <person name="Atlas R.M."/>
            <person name="Andersen G.L."/>
        </authorList>
    </citation>
    <scope>NUCLEOTIDE SEQUENCE [LARGE SCALE GENOMIC DNA]</scope>
</reference>
<proteinExistence type="predicted"/>
<evidence type="ECO:0000313" key="1">
    <source>
        <dbReference type="EMBL" id="OUR97250.1"/>
    </source>
</evidence>
<protein>
    <submittedName>
        <fullName evidence="1">Uncharacterized protein</fullName>
    </submittedName>
</protein>
<gene>
    <name evidence="1" type="ORF">A9Q84_13065</name>
</gene>
<dbReference type="EMBL" id="MAAO01000006">
    <property type="protein sequence ID" value="OUR97250.1"/>
    <property type="molecule type" value="Genomic_DNA"/>
</dbReference>
<comment type="caution">
    <text evidence="1">The sequence shown here is derived from an EMBL/GenBank/DDBJ whole genome shotgun (WGS) entry which is preliminary data.</text>
</comment>
<name>A0A1Y5FEC8_9BACT</name>
<dbReference type="Proteomes" id="UP000196531">
    <property type="component" value="Unassembled WGS sequence"/>
</dbReference>
<sequence length="96" mass="10962">MGLRNLNMTSVAPLFGYPKGVVRTRTLFEKSRLVEGNLWVMEEQECARTLFEKASSIKKVFIITWDITTLCLFLIPEFIRKCSSSLALSDSKSLKK</sequence>
<organism evidence="1 2">
    <name type="scientific">Halobacteriovorax marinus</name>
    <dbReference type="NCBI Taxonomy" id="97084"/>
    <lineage>
        <taxon>Bacteria</taxon>
        <taxon>Pseudomonadati</taxon>
        <taxon>Bdellovibrionota</taxon>
        <taxon>Bacteriovoracia</taxon>
        <taxon>Bacteriovoracales</taxon>
        <taxon>Halobacteriovoraceae</taxon>
        <taxon>Halobacteriovorax</taxon>
    </lineage>
</organism>
<evidence type="ECO:0000313" key="2">
    <source>
        <dbReference type="Proteomes" id="UP000196531"/>
    </source>
</evidence>
<dbReference type="AlphaFoldDB" id="A0A1Y5FEC8"/>
<accession>A0A1Y5FEC8</accession>